<dbReference type="PANTHER" id="PTHR30466">
    <property type="entry name" value="FLAVIN REDUCTASE"/>
    <property type="match status" value="1"/>
</dbReference>
<gene>
    <name evidence="3" type="ORF">CFX0092_A3168</name>
</gene>
<dbReference type="InterPro" id="IPR050268">
    <property type="entry name" value="NADH-dep_flavin_reductase"/>
</dbReference>
<evidence type="ECO:0000313" key="4">
    <source>
        <dbReference type="Proteomes" id="UP000215027"/>
    </source>
</evidence>
<reference evidence="3" key="1">
    <citation type="submission" date="2016-01" db="EMBL/GenBank/DDBJ databases">
        <authorList>
            <person name="Mcilroy J.S."/>
            <person name="Karst M S."/>
            <person name="Albertsen M."/>
        </authorList>
    </citation>
    <scope>NUCLEOTIDE SEQUENCE</scope>
    <source>
        <strain evidence="3">Cfx-K</strain>
    </source>
</reference>
<evidence type="ECO:0000259" key="2">
    <source>
        <dbReference type="SMART" id="SM00903"/>
    </source>
</evidence>
<dbReference type="SMART" id="SM00903">
    <property type="entry name" value="Flavin_Reduct"/>
    <property type="match status" value="1"/>
</dbReference>
<dbReference type="PANTHER" id="PTHR30466:SF1">
    <property type="entry name" value="FMN REDUCTASE (NADH) RUTF"/>
    <property type="match status" value="1"/>
</dbReference>
<evidence type="ECO:0000313" key="3">
    <source>
        <dbReference type="EMBL" id="CUS05046.2"/>
    </source>
</evidence>
<protein>
    <submittedName>
        <fullName evidence="3">FMN-binding flavin reductase-like protein</fullName>
    </submittedName>
</protein>
<keyword evidence="4" id="KW-1185">Reference proteome</keyword>
<evidence type="ECO:0000256" key="1">
    <source>
        <dbReference type="ARBA" id="ARBA00023002"/>
    </source>
</evidence>
<dbReference type="Proteomes" id="UP000215027">
    <property type="component" value="Chromosome I"/>
</dbReference>
<keyword evidence="1" id="KW-0560">Oxidoreductase</keyword>
<organism evidence="3 4">
    <name type="scientific">Candidatus Promineifilum breve</name>
    <dbReference type="NCBI Taxonomy" id="1806508"/>
    <lineage>
        <taxon>Bacteria</taxon>
        <taxon>Bacillati</taxon>
        <taxon>Chloroflexota</taxon>
        <taxon>Ardenticatenia</taxon>
        <taxon>Candidatus Promineifilales</taxon>
        <taxon>Candidatus Promineifilaceae</taxon>
        <taxon>Candidatus Promineifilum</taxon>
    </lineage>
</organism>
<sequence>MPITSESFRDALRLFPAGVTIVTIKSPAADVVHGLTVSGFASVSPDPPLILVSIDHRASAYPLLEAAGTCFAVNILGQDQMELSNRFAWLKDEDRFAEGEWDTAVTGAPILKDAMAWLDCTVYSRFSVGSHTIYIGEVQASGTPRPEDKPLLYWNRGYRRLVLK</sequence>
<dbReference type="InterPro" id="IPR012349">
    <property type="entry name" value="Split_barrel_FMN-bd"/>
</dbReference>
<dbReference type="OrthoDB" id="9792858at2"/>
<dbReference type="RefSeq" id="WP_095044307.1">
    <property type="nucleotide sequence ID" value="NZ_LN890655.1"/>
</dbReference>
<dbReference type="EMBL" id="LN890655">
    <property type="protein sequence ID" value="CUS05046.2"/>
    <property type="molecule type" value="Genomic_DNA"/>
</dbReference>
<name>A0A160T4L6_9CHLR</name>
<dbReference type="InterPro" id="IPR002563">
    <property type="entry name" value="Flavin_Rdtase-like_dom"/>
</dbReference>
<dbReference type="GO" id="GO:0042602">
    <property type="term" value="F:riboflavin reductase (NADPH) activity"/>
    <property type="evidence" value="ECO:0007669"/>
    <property type="project" value="TreeGrafter"/>
</dbReference>
<feature type="domain" description="Flavin reductase like" evidence="2">
    <location>
        <begin position="12"/>
        <end position="160"/>
    </location>
</feature>
<dbReference type="Pfam" id="PF01613">
    <property type="entry name" value="Flavin_Reduct"/>
    <property type="match status" value="1"/>
</dbReference>
<dbReference type="AlphaFoldDB" id="A0A160T4L6"/>
<dbReference type="SUPFAM" id="SSF50475">
    <property type="entry name" value="FMN-binding split barrel"/>
    <property type="match status" value="1"/>
</dbReference>
<dbReference type="KEGG" id="pbf:CFX0092_A3168"/>
<dbReference type="Gene3D" id="2.30.110.10">
    <property type="entry name" value="Electron Transport, Fmn-binding Protein, Chain A"/>
    <property type="match status" value="1"/>
</dbReference>
<dbReference type="GO" id="GO:0010181">
    <property type="term" value="F:FMN binding"/>
    <property type="evidence" value="ECO:0007669"/>
    <property type="project" value="InterPro"/>
</dbReference>
<accession>A0A160T4L6</accession>
<proteinExistence type="predicted"/>